<gene>
    <name evidence="2" type="ORF">D6B99_12415</name>
</gene>
<keyword evidence="1" id="KW-1133">Transmembrane helix</keyword>
<keyword evidence="1" id="KW-0472">Membrane</keyword>
<dbReference type="RefSeq" id="WP_119988951.1">
    <property type="nucleotide sequence ID" value="NZ_CP032489.1"/>
</dbReference>
<feature type="transmembrane region" description="Helical" evidence="1">
    <location>
        <begin position="6"/>
        <end position="24"/>
    </location>
</feature>
<proteinExistence type="predicted"/>
<keyword evidence="3" id="KW-1185">Reference proteome</keyword>
<feature type="transmembrane region" description="Helical" evidence="1">
    <location>
        <begin position="118"/>
        <end position="134"/>
    </location>
</feature>
<dbReference type="AlphaFoldDB" id="A0A386HRL8"/>
<dbReference type="KEGG" id="ark:D6B99_12415"/>
<evidence type="ECO:0000313" key="3">
    <source>
        <dbReference type="Proteomes" id="UP000266118"/>
    </source>
</evidence>
<reference evidence="2 3" key="1">
    <citation type="submission" date="2018-09" db="EMBL/GenBank/DDBJ databases">
        <title>Arachidicoccus sp. nov., a bacterium isolated from soil.</title>
        <authorList>
            <person name="Weon H.-Y."/>
            <person name="Kwon S.-W."/>
            <person name="Lee S.A."/>
        </authorList>
    </citation>
    <scope>NUCLEOTIDE SEQUENCE [LARGE SCALE GENOMIC DNA]</scope>
    <source>
        <strain evidence="2 3">KIS59-12</strain>
    </source>
</reference>
<evidence type="ECO:0000313" key="2">
    <source>
        <dbReference type="EMBL" id="AYD48332.1"/>
    </source>
</evidence>
<evidence type="ECO:0008006" key="4">
    <source>
        <dbReference type="Google" id="ProtNLM"/>
    </source>
</evidence>
<evidence type="ECO:0000256" key="1">
    <source>
        <dbReference type="SAM" id="Phobius"/>
    </source>
</evidence>
<protein>
    <recommendedName>
        <fullName evidence="4">DUF2269 family protein</fullName>
    </recommendedName>
</protein>
<dbReference type="Proteomes" id="UP000266118">
    <property type="component" value="Chromosome"/>
</dbReference>
<feature type="transmembrane region" description="Helical" evidence="1">
    <location>
        <begin position="76"/>
        <end position="97"/>
    </location>
</feature>
<keyword evidence="1" id="KW-0812">Transmembrane</keyword>
<feature type="transmembrane region" description="Helical" evidence="1">
    <location>
        <begin position="53"/>
        <end position="70"/>
    </location>
</feature>
<feature type="transmembrane region" description="Helical" evidence="1">
    <location>
        <begin position="140"/>
        <end position="161"/>
    </location>
</feature>
<sequence length="174" mass="19866">MNTFHAIIFLHVTGAIALFVAWALEYNQIMIIKQLPGVAGNSTLKELKKINRISMLAMIITLGTGIWLMAEFWGQGSWMMMAFFSLLLIIFIGIFFRRRASLLKEDRTRSFSYLISSIRLRIAIGIGIIALMVFKTTAMLSSLLIVFVFLICGILWVLIVWKMQKNPENFAQIK</sequence>
<dbReference type="EMBL" id="CP032489">
    <property type="protein sequence ID" value="AYD48332.1"/>
    <property type="molecule type" value="Genomic_DNA"/>
</dbReference>
<organism evidence="2 3">
    <name type="scientific">Arachidicoccus soli</name>
    <dbReference type="NCBI Taxonomy" id="2341117"/>
    <lineage>
        <taxon>Bacteria</taxon>
        <taxon>Pseudomonadati</taxon>
        <taxon>Bacteroidota</taxon>
        <taxon>Chitinophagia</taxon>
        <taxon>Chitinophagales</taxon>
        <taxon>Chitinophagaceae</taxon>
        <taxon>Arachidicoccus</taxon>
    </lineage>
</organism>
<name>A0A386HRL8_9BACT</name>
<accession>A0A386HRL8</accession>